<dbReference type="EMBL" id="JACGWO010000005">
    <property type="protein sequence ID" value="KAK4426547.1"/>
    <property type="molecule type" value="Genomic_DNA"/>
</dbReference>
<reference evidence="1" key="2">
    <citation type="journal article" date="2024" name="Plant">
        <title>Genomic evolution and insights into agronomic trait innovations of Sesamum species.</title>
        <authorList>
            <person name="Miao H."/>
            <person name="Wang L."/>
            <person name="Qu L."/>
            <person name="Liu H."/>
            <person name="Sun Y."/>
            <person name="Le M."/>
            <person name="Wang Q."/>
            <person name="Wei S."/>
            <person name="Zheng Y."/>
            <person name="Lin W."/>
            <person name="Duan Y."/>
            <person name="Cao H."/>
            <person name="Xiong S."/>
            <person name="Wang X."/>
            <person name="Wei L."/>
            <person name="Li C."/>
            <person name="Ma Q."/>
            <person name="Ju M."/>
            <person name="Zhao R."/>
            <person name="Li G."/>
            <person name="Mu C."/>
            <person name="Tian Q."/>
            <person name="Mei H."/>
            <person name="Zhang T."/>
            <person name="Gao T."/>
            <person name="Zhang H."/>
        </authorList>
    </citation>
    <scope>NUCLEOTIDE SEQUENCE</scope>
    <source>
        <strain evidence="1">3651</strain>
    </source>
</reference>
<organism evidence="1 2">
    <name type="scientific">Sesamum alatum</name>
    <dbReference type="NCBI Taxonomy" id="300844"/>
    <lineage>
        <taxon>Eukaryota</taxon>
        <taxon>Viridiplantae</taxon>
        <taxon>Streptophyta</taxon>
        <taxon>Embryophyta</taxon>
        <taxon>Tracheophyta</taxon>
        <taxon>Spermatophyta</taxon>
        <taxon>Magnoliopsida</taxon>
        <taxon>eudicotyledons</taxon>
        <taxon>Gunneridae</taxon>
        <taxon>Pentapetalae</taxon>
        <taxon>asterids</taxon>
        <taxon>lamiids</taxon>
        <taxon>Lamiales</taxon>
        <taxon>Pedaliaceae</taxon>
        <taxon>Sesamum</taxon>
    </lineage>
</organism>
<evidence type="ECO:0000313" key="2">
    <source>
        <dbReference type="Proteomes" id="UP001293254"/>
    </source>
</evidence>
<dbReference type="AlphaFoldDB" id="A0AAE1YAH9"/>
<accession>A0AAE1YAH9</accession>
<gene>
    <name evidence="1" type="ORF">Salat_1423300</name>
</gene>
<dbReference type="Proteomes" id="UP001293254">
    <property type="component" value="Unassembled WGS sequence"/>
</dbReference>
<sequence>MRGGPLRGRYYSENVKVGSGKFTSRFTLVDTAGNSKFEMWDTALRIGLGTADLGLSDLDNIISKWIRAPWGVAEWMEAKQKEAIFGQKCIYSSFGDGGETLGNRGVITFGVDYGQWGYLQGFFRPSAFTTKWRLQLRTWPSASPFACVTCALSNLPWQHLNNWTEGAEAWFSATFQQIGNANGSCFLMISWALWGNKNRRRMKGVVQDPQGVVWDALCLLQQYVDT</sequence>
<comment type="caution">
    <text evidence="1">The sequence shown here is derived from an EMBL/GenBank/DDBJ whole genome shotgun (WGS) entry which is preliminary data.</text>
</comment>
<evidence type="ECO:0000313" key="1">
    <source>
        <dbReference type="EMBL" id="KAK4426547.1"/>
    </source>
</evidence>
<proteinExistence type="predicted"/>
<reference evidence="1" key="1">
    <citation type="submission" date="2020-06" db="EMBL/GenBank/DDBJ databases">
        <authorList>
            <person name="Li T."/>
            <person name="Hu X."/>
            <person name="Zhang T."/>
            <person name="Song X."/>
            <person name="Zhang H."/>
            <person name="Dai N."/>
            <person name="Sheng W."/>
            <person name="Hou X."/>
            <person name="Wei L."/>
        </authorList>
    </citation>
    <scope>NUCLEOTIDE SEQUENCE</scope>
    <source>
        <strain evidence="1">3651</strain>
        <tissue evidence="1">Leaf</tissue>
    </source>
</reference>
<name>A0AAE1YAH9_9LAMI</name>
<keyword evidence="2" id="KW-1185">Reference proteome</keyword>
<protein>
    <submittedName>
        <fullName evidence="1">Uncharacterized protein</fullName>
    </submittedName>
</protein>